<dbReference type="eggNOG" id="COG1495">
    <property type="taxonomic scope" value="Bacteria"/>
</dbReference>
<accession>A0A081BBS7</accession>
<dbReference type="Gene3D" id="1.20.1550.10">
    <property type="entry name" value="DsbB-like"/>
    <property type="match status" value="1"/>
</dbReference>
<keyword evidence="4 6" id="KW-1133">Transmembrane helix</keyword>
<comment type="caution">
    <text evidence="7">The sequence shown here is derived from an EMBL/GenBank/DDBJ whole genome shotgun (WGS) entry which is preliminary data.</text>
</comment>
<evidence type="ECO:0000256" key="4">
    <source>
        <dbReference type="ARBA" id="ARBA00022989"/>
    </source>
</evidence>
<comment type="subcellular location">
    <subcellularLocation>
        <location evidence="1">Cell membrane</location>
        <topology evidence="1">Multi-pass membrane protein</topology>
    </subcellularLocation>
</comment>
<name>A0A081BBS7_9HYPH</name>
<evidence type="ECO:0000313" key="7">
    <source>
        <dbReference type="EMBL" id="GAK45495.1"/>
    </source>
</evidence>
<dbReference type="PIRSF" id="PIRSF033913">
    <property type="entry name" value="S-S_format_DsbB"/>
    <property type="match status" value="1"/>
</dbReference>
<dbReference type="InterPro" id="IPR023380">
    <property type="entry name" value="DsbB-like_sf"/>
</dbReference>
<dbReference type="InterPro" id="IPR024199">
    <property type="entry name" value="Uncharacterised_DsbB"/>
</dbReference>
<dbReference type="RefSeq" id="WP_045446580.1">
    <property type="nucleotide sequence ID" value="NZ_BBIO01000009.1"/>
</dbReference>
<dbReference type="EMBL" id="BBIO01000009">
    <property type="protein sequence ID" value="GAK45495.1"/>
    <property type="molecule type" value="Genomic_DNA"/>
</dbReference>
<dbReference type="GO" id="GO:0006457">
    <property type="term" value="P:protein folding"/>
    <property type="evidence" value="ECO:0007669"/>
    <property type="project" value="InterPro"/>
</dbReference>
<keyword evidence="5 6" id="KW-0472">Membrane</keyword>
<keyword evidence="8" id="KW-1185">Reference proteome</keyword>
<dbReference type="STRING" id="1333998.M2A_1994"/>
<gene>
    <name evidence="7" type="ORF">M2A_1994</name>
</gene>
<keyword evidence="2" id="KW-1003">Cell membrane</keyword>
<dbReference type="InterPro" id="IPR003752">
    <property type="entry name" value="DiS_bond_form_DsbB/BdbC"/>
</dbReference>
<evidence type="ECO:0000256" key="5">
    <source>
        <dbReference type="ARBA" id="ARBA00023136"/>
    </source>
</evidence>
<evidence type="ECO:0000256" key="2">
    <source>
        <dbReference type="ARBA" id="ARBA00022475"/>
    </source>
</evidence>
<dbReference type="GO" id="GO:0015035">
    <property type="term" value="F:protein-disulfide reductase activity"/>
    <property type="evidence" value="ECO:0007669"/>
    <property type="project" value="InterPro"/>
</dbReference>
<dbReference type="Proteomes" id="UP000028702">
    <property type="component" value="Unassembled WGS sequence"/>
</dbReference>
<feature type="transmembrane region" description="Helical" evidence="6">
    <location>
        <begin position="143"/>
        <end position="163"/>
    </location>
</feature>
<dbReference type="GO" id="GO:0005886">
    <property type="term" value="C:plasma membrane"/>
    <property type="evidence" value="ECO:0007669"/>
    <property type="project" value="UniProtKB-SubCell"/>
</dbReference>
<feature type="transmembrane region" description="Helical" evidence="6">
    <location>
        <begin position="12"/>
        <end position="34"/>
    </location>
</feature>
<dbReference type="InterPro" id="IPR050183">
    <property type="entry name" value="DsbB"/>
</dbReference>
<evidence type="ECO:0000313" key="8">
    <source>
        <dbReference type="Proteomes" id="UP000028702"/>
    </source>
</evidence>
<dbReference type="SUPFAM" id="SSF158442">
    <property type="entry name" value="DsbB-like"/>
    <property type="match status" value="1"/>
</dbReference>
<dbReference type="Pfam" id="PF02600">
    <property type="entry name" value="DsbB"/>
    <property type="match status" value="1"/>
</dbReference>
<dbReference type="PANTHER" id="PTHR36570">
    <property type="entry name" value="DISULFIDE BOND FORMATION PROTEIN B"/>
    <property type="match status" value="1"/>
</dbReference>
<sequence length="175" mass="18397">MALIPIPSRSAPWWVLAITALTLGGALFFEHVIGLQPCSLCLVQRNPYYAALPLAFLAGIASREANIGIIPLALMGALTLIFIVSTGLGIHHAGVEYGWWEGPAGCSGGLAFPGSVTDLQAQLQGARPVRCDEVPWSLFGLSLAGYNVLISLGLAGLSALPLIRAYTQQGVEDDE</sequence>
<organism evidence="7 8">
    <name type="scientific">Tepidicaulis marinus</name>
    <dbReference type="NCBI Taxonomy" id="1333998"/>
    <lineage>
        <taxon>Bacteria</taxon>
        <taxon>Pseudomonadati</taxon>
        <taxon>Pseudomonadota</taxon>
        <taxon>Alphaproteobacteria</taxon>
        <taxon>Hyphomicrobiales</taxon>
        <taxon>Parvibaculaceae</taxon>
        <taxon>Tepidicaulis</taxon>
    </lineage>
</organism>
<reference evidence="7 8" key="1">
    <citation type="submission" date="2014-07" db="EMBL/GenBank/DDBJ databases">
        <title>Tepidicaulis marinum gen. nov., sp. nov., a novel marine bacterium denitrifying nitrate to nitrous oxide strictly under microaerobic conditions.</title>
        <authorList>
            <person name="Takeuchi M."/>
            <person name="Yamagishi T."/>
            <person name="Kamagata Y."/>
            <person name="Oshima K."/>
            <person name="Hattori M."/>
            <person name="Katayama T."/>
            <person name="Hanada S."/>
            <person name="Tamaki H."/>
            <person name="Marumo K."/>
            <person name="Maeda H."/>
            <person name="Nedachi M."/>
            <person name="Iwasaki W."/>
            <person name="Suwa Y."/>
            <person name="Sakata S."/>
        </authorList>
    </citation>
    <scope>NUCLEOTIDE SEQUENCE [LARGE SCALE GENOMIC DNA]</scope>
    <source>
        <strain evidence="7 8">MA2</strain>
    </source>
</reference>
<evidence type="ECO:0000256" key="6">
    <source>
        <dbReference type="SAM" id="Phobius"/>
    </source>
</evidence>
<keyword evidence="3 6" id="KW-0812">Transmembrane</keyword>
<dbReference type="PANTHER" id="PTHR36570:SF2">
    <property type="entry name" value="DISULFIDE BOND FORMATION PROTEIN B"/>
    <property type="match status" value="1"/>
</dbReference>
<evidence type="ECO:0000256" key="3">
    <source>
        <dbReference type="ARBA" id="ARBA00022692"/>
    </source>
</evidence>
<proteinExistence type="predicted"/>
<feature type="transmembrane region" description="Helical" evidence="6">
    <location>
        <begin position="69"/>
        <end position="90"/>
    </location>
</feature>
<protein>
    <submittedName>
        <fullName evidence="7">Disulfide bond formation protein DsbB</fullName>
    </submittedName>
</protein>
<evidence type="ECO:0000256" key="1">
    <source>
        <dbReference type="ARBA" id="ARBA00004651"/>
    </source>
</evidence>
<dbReference type="AlphaFoldDB" id="A0A081BBS7"/>